<evidence type="ECO:0000313" key="6">
    <source>
        <dbReference type="Proteomes" id="UP000547011"/>
    </source>
</evidence>
<organism evidence="5 6">
    <name type="scientific">Devosia subaequoris</name>
    <dbReference type="NCBI Taxonomy" id="395930"/>
    <lineage>
        <taxon>Bacteria</taxon>
        <taxon>Pseudomonadati</taxon>
        <taxon>Pseudomonadota</taxon>
        <taxon>Alphaproteobacteria</taxon>
        <taxon>Hyphomicrobiales</taxon>
        <taxon>Devosiaceae</taxon>
        <taxon>Devosia</taxon>
    </lineage>
</organism>
<dbReference type="SMART" id="SM00342">
    <property type="entry name" value="HTH_ARAC"/>
    <property type="match status" value="1"/>
</dbReference>
<dbReference type="InterPro" id="IPR018062">
    <property type="entry name" value="HTH_AraC-typ_CS"/>
</dbReference>
<dbReference type="GO" id="GO:0043565">
    <property type="term" value="F:sequence-specific DNA binding"/>
    <property type="evidence" value="ECO:0007669"/>
    <property type="project" value="InterPro"/>
</dbReference>
<dbReference type="PANTHER" id="PTHR43280:SF27">
    <property type="entry name" value="TRANSCRIPTIONAL REGULATOR MTLR"/>
    <property type="match status" value="1"/>
</dbReference>
<dbReference type="InterPro" id="IPR011051">
    <property type="entry name" value="RmlC_Cupin_sf"/>
</dbReference>
<protein>
    <submittedName>
        <fullName evidence="5">AraC-like DNA-binding protein</fullName>
    </submittedName>
</protein>
<evidence type="ECO:0000259" key="4">
    <source>
        <dbReference type="PROSITE" id="PS01124"/>
    </source>
</evidence>
<dbReference type="CDD" id="cd06976">
    <property type="entry name" value="cupin_MtlR-like_N"/>
    <property type="match status" value="1"/>
</dbReference>
<dbReference type="PROSITE" id="PS00041">
    <property type="entry name" value="HTH_ARAC_FAMILY_1"/>
    <property type="match status" value="1"/>
</dbReference>
<sequence length="292" mass="32688">MRAYREHLSTPNTASWTMLNRRLDDAIPFQWHHHPEFELTLTLNSQGQRFIGDHVGSYGDADLVLVGPNLPHTWASRKKLDHTEPHIALVFWFRKEWIEGMIAGSVELQPVKDLMNRSLGGLAFARETGLALAPEFSAMFDLPPVQRLLALFSILDRLAEDSSAHPLSHAVPQEVEGGRSRLDRILAHLHQHYVGPTSMPELAEIAALSVSGLHRMFVKHTQVSITDYVAGLRIGDACSRLSSTNEPIGFIAEAVGYPSVANFNRQFKAQRGMTPRAYRAIFRHASTQTRLS</sequence>
<dbReference type="AlphaFoldDB" id="A0A7W6NAQ0"/>
<comment type="caution">
    <text evidence="5">The sequence shown here is derived from an EMBL/GenBank/DDBJ whole genome shotgun (WGS) entry which is preliminary data.</text>
</comment>
<keyword evidence="2 5" id="KW-0238">DNA-binding</keyword>
<keyword evidence="6" id="KW-1185">Reference proteome</keyword>
<dbReference type="EMBL" id="JACIEW010000002">
    <property type="protein sequence ID" value="MBB4051714.1"/>
    <property type="molecule type" value="Genomic_DNA"/>
</dbReference>
<name>A0A7W6NAQ0_9HYPH</name>
<proteinExistence type="predicted"/>
<evidence type="ECO:0000256" key="1">
    <source>
        <dbReference type="ARBA" id="ARBA00023015"/>
    </source>
</evidence>
<dbReference type="GO" id="GO:0003700">
    <property type="term" value="F:DNA-binding transcription factor activity"/>
    <property type="evidence" value="ECO:0007669"/>
    <property type="project" value="InterPro"/>
</dbReference>
<dbReference type="SUPFAM" id="SSF46689">
    <property type="entry name" value="Homeodomain-like"/>
    <property type="match status" value="2"/>
</dbReference>
<dbReference type="RefSeq" id="WP_246349460.1">
    <property type="nucleotide sequence ID" value="NZ_JACIEW010000002.1"/>
</dbReference>
<dbReference type="Gene3D" id="1.10.10.60">
    <property type="entry name" value="Homeodomain-like"/>
    <property type="match status" value="1"/>
</dbReference>
<accession>A0A7W6NAQ0</accession>
<dbReference type="Pfam" id="PF12833">
    <property type="entry name" value="HTH_18"/>
    <property type="match status" value="1"/>
</dbReference>
<dbReference type="PANTHER" id="PTHR43280">
    <property type="entry name" value="ARAC-FAMILY TRANSCRIPTIONAL REGULATOR"/>
    <property type="match status" value="1"/>
</dbReference>
<dbReference type="InterPro" id="IPR018060">
    <property type="entry name" value="HTH_AraC"/>
</dbReference>
<feature type="domain" description="HTH araC/xylS-type" evidence="4">
    <location>
        <begin position="183"/>
        <end position="281"/>
    </location>
</feature>
<evidence type="ECO:0000256" key="3">
    <source>
        <dbReference type="ARBA" id="ARBA00023163"/>
    </source>
</evidence>
<keyword evidence="1" id="KW-0805">Transcription regulation</keyword>
<dbReference type="SUPFAM" id="SSF51182">
    <property type="entry name" value="RmlC-like cupins"/>
    <property type="match status" value="1"/>
</dbReference>
<dbReference type="Proteomes" id="UP000547011">
    <property type="component" value="Unassembled WGS sequence"/>
</dbReference>
<dbReference type="InterPro" id="IPR009057">
    <property type="entry name" value="Homeodomain-like_sf"/>
</dbReference>
<keyword evidence="3" id="KW-0804">Transcription</keyword>
<evidence type="ECO:0000256" key="2">
    <source>
        <dbReference type="ARBA" id="ARBA00023125"/>
    </source>
</evidence>
<evidence type="ECO:0000313" key="5">
    <source>
        <dbReference type="EMBL" id="MBB4051714.1"/>
    </source>
</evidence>
<reference evidence="5 6" key="1">
    <citation type="submission" date="2020-08" db="EMBL/GenBank/DDBJ databases">
        <title>Genomic Encyclopedia of Type Strains, Phase IV (KMG-IV): sequencing the most valuable type-strain genomes for metagenomic binning, comparative biology and taxonomic classification.</title>
        <authorList>
            <person name="Goeker M."/>
        </authorList>
    </citation>
    <scope>NUCLEOTIDE SEQUENCE [LARGE SCALE GENOMIC DNA]</scope>
    <source>
        <strain evidence="5 6">DSM 23447</strain>
    </source>
</reference>
<gene>
    <name evidence="5" type="ORF">GGR20_001350</name>
</gene>
<dbReference type="PROSITE" id="PS01124">
    <property type="entry name" value="HTH_ARAC_FAMILY_2"/>
    <property type="match status" value="1"/>
</dbReference>